<evidence type="ECO:0008006" key="5">
    <source>
        <dbReference type="Google" id="ProtNLM"/>
    </source>
</evidence>
<dbReference type="InterPro" id="IPR036249">
    <property type="entry name" value="Thioredoxin-like_sf"/>
</dbReference>
<reference evidence="3 4" key="1">
    <citation type="submission" date="2018-08" db="EMBL/GenBank/DDBJ databases">
        <title>Thalassotalea euphylliae genome.</title>
        <authorList>
            <person name="Summers S."/>
            <person name="Rice S.A."/>
            <person name="Freckelton M.L."/>
            <person name="Nedved B.T."/>
            <person name="Hadfield M.G."/>
        </authorList>
    </citation>
    <scope>NUCLEOTIDE SEQUENCE [LARGE SCALE GENOMIC DNA]</scope>
    <source>
        <strain evidence="3 4">H2</strain>
    </source>
</reference>
<protein>
    <recommendedName>
        <fullName evidence="5">Thioredoxin domain-containing protein</fullName>
    </recommendedName>
</protein>
<feature type="region of interest" description="Disordered" evidence="1">
    <location>
        <begin position="1"/>
        <end position="37"/>
    </location>
</feature>
<dbReference type="AlphaFoldDB" id="A0A3E0UAP4"/>
<evidence type="ECO:0000313" key="4">
    <source>
        <dbReference type="Proteomes" id="UP000256999"/>
    </source>
</evidence>
<dbReference type="Proteomes" id="UP000256999">
    <property type="component" value="Unassembled WGS sequence"/>
</dbReference>
<evidence type="ECO:0000313" key="3">
    <source>
        <dbReference type="EMBL" id="REL34006.1"/>
    </source>
</evidence>
<dbReference type="SUPFAM" id="SSF52833">
    <property type="entry name" value="Thioredoxin-like"/>
    <property type="match status" value="1"/>
</dbReference>
<proteinExistence type="predicted"/>
<sequence>MQTDVKNKPETNSQANIHSKADTNAKEGASEVAQTGKKGNGRKHFVMVCIAFLLPVILAKMALEQQWFNYGVTNQGQLLAEPVSLSQLSLTDIQTDKHWLLVFNSPAPCEKACQQSMNALSNTYLALGKEMPRVQPVLLNYTKHANQTETDTTFHITTATDTESVGKSQSDINLSRWQKFNVPELSHPELQRGKVFIVDPLGNVVMTHQPPQTADALPAFGKAIVADMKKLLKYSRIG</sequence>
<dbReference type="OrthoDB" id="9785445at2"/>
<keyword evidence="2" id="KW-0472">Membrane</keyword>
<name>A0A3E0UAP4_9GAMM</name>
<accession>A0A3E0UAP4</accession>
<evidence type="ECO:0000256" key="2">
    <source>
        <dbReference type="SAM" id="Phobius"/>
    </source>
</evidence>
<keyword evidence="2" id="KW-1133">Transmembrane helix</keyword>
<organism evidence="3 4">
    <name type="scientific">Thalassotalea euphylliae</name>
    <dbReference type="NCBI Taxonomy" id="1655234"/>
    <lineage>
        <taxon>Bacteria</taxon>
        <taxon>Pseudomonadati</taxon>
        <taxon>Pseudomonadota</taxon>
        <taxon>Gammaproteobacteria</taxon>
        <taxon>Alteromonadales</taxon>
        <taxon>Colwelliaceae</taxon>
        <taxon>Thalassotalea</taxon>
    </lineage>
</organism>
<keyword evidence="2" id="KW-0812">Transmembrane</keyword>
<comment type="caution">
    <text evidence="3">The sequence shown here is derived from an EMBL/GenBank/DDBJ whole genome shotgun (WGS) entry which is preliminary data.</text>
</comment>
<feature type="compositionally biased region" description="Basic and acidic residues" evidence="1">
    <location>
        <begin position="19"/>
        <end position="29"/>
    </location>
</feature>
<gene>
    <name evidence="3" type="ORF">DXX92_00780</name>
</gene>
<feature type="transmembrane region" description="Helical" evidence="2">
    <location>
        <begin position="45"/>
        <end position="63"/>
    </location>
</feature>
<evidence type="ECO:0000256" key="1">
    <source>
        <dbReference type="SAM" id="MobiDB-lite"/>
    </source>
</evidence>
<dbReference type="EMBL" id="QUOV01000001">
    <property type="protein sequence ID" value="REL34006.1"/>
    <property type="molecule type" value="Genomic_DNA"/>
</dbReference>
<dbReference type="RefSeq" id="WP_115998687.1">
    <property type="nucleotide sequence ID" value="NZ_QUOV01000001.1"/>
</dbReference>